<evidence type="ECO:0000256" key="11">
    <source>
        <dbReference type="SAM" id="Phobius"/>
    </source>
</evidence>
<organism evidence="13">
    <name type="scientific">Cladocopium goreaui</name>
    <dbReference type="NCBI Taxonomy" id="2562237"/>
    <lineage>
        <taxon>Eukaryota</taxon>
        <taxon>Sar</taxon>
        <taxon>Alveolata</taxon>
        <taxon>Dinophyceae</taxon>
        <taxon>Suessiales</taxon>
        <taxon>Symbiodiniaceae</taxon>
        <taxon>Cladocopium</taxon>
    </lineage>
</organism>
<keyword evidence="8 11" id="KW-1133">Transmembrane helix</keyword>
<dbReference type="OrthoDB" id="10669215at2759"/>
<evidence type="ECO:0000313" key="13">
    <source>
        <dbReference type="EMBL" id="CAI3972204.1"/>
    </source>
</evidence>
<evidence type="ECO:0000313" key="16">
    <source>
        <dbReference type="Proteomes" id="UP001152797"/>
    </source>
</evidence>
<dbReference type="InterPro" id="IPR049031">
    <property type="entry name" value="T2SSK_SAM-like_1st"/>
</dbReference>
<dbReference type="Pfam" id="PF21687">
    <property type="entry name" value="T2SSK_1st"/>
    <property type="match status" value="1"/>
</dbReference>
<evidence type="ECO:0000256" key="4">
    <source>
        <dbReference type="ARBA" id="ARBA00022475"/>
    </source>
</evidence>
<keyword evidence="9 11" id="KW-0472">Membrane</keyword>
<evidence type="ECO:0000256" key="2">
    <source>
        <dbReference type="ARBA" id="ARBA00007246"/>
    </source>
</evidence>
<dbReference type="Gene3D" id="1.10.40.60">
    <property type="entry name" value="EpsJ-like"/>
    <property type="match status" value="1"/>
</dbReference>
<evidence type="ECO:0000313" key="15">
    <source>
        <dbReference type="EMBL" id="CAL4759516.1"/>
    </source>
</evidence>
<proteinExistence type="inferred from homology"/>
<comment type="similarity">
    <text evidence="2">Belongs to the GSP K family.</text>
</comment>
<evidence type="ECO:0000256" key="6">
    <source>
        <dbReference type="ARBA" id="ARBA00022692"/>
    </source>
</evidence>
<evidence type="ECO:0000256" key="7">
    <source>
        <dbReference type="ARBA" id="ARBA00022927"/>
    </source>
</evidence>
<feature type="domain" description="T2SS protein K first SAM-like" evidence="12">
    <location>
        <begin position="543"/>
        <end position="630"/>
    </location>
</feature>
<keyword evidence="16" id="KW-1185">Reference proteome</keyword>
<name>A0A9P1BEW3_9DINO</name>
<dbReference type="GO" id="GO:0009306">
    <property type="term" value="P:protein secretion"/>
    <property type="evidence" value="ECO:0007669"/>
    <property type="project" value="InterPro"/>
</dbReference>
<accession>A0A9P1BEW3</accession>
<evidence type="ECO:0000256" key="5">
    <source>
        <dbReference type="ARBA" id="ARBA00022519"/>
    </source>
</evidence>
<feature type="region of interest" description="Disordered" evidence="10">
    <location>
        <begin position="96"/>
        <end position="117"/>
    </location>
</feature>
<keyword evidence="3" id="KW-0813">Transport</keyword>
<feature type="transmembrane region" description="Helical" evidence="11">
    <location>
        <begin position="428"/>
        <end position="448"/>
    </location>
</feature>
<dbReference type="PROSITE" id="PS51257">
    <property type="entry name" value="PROKAR_LIPOPROTEIN"/>
    <property type="match status" value="1"/>
</dbReference>
<comment type="caution">
    <text evidence="13">The sequence shown here is derived from an EMBL/GenBank/DDBJ whole genome shotgun (WGS) entry which is preliminary data.</text>
</comment>
<feature type="transmembrane region" description="Helical" evidence="11">
    <location>
        <begin position="44"/>
        <end position="65"/>
    </location>
</feature>
<evidence type="ECO:0000256" key="3">
    <source>
        <dbReference type="ARBA" id="ARBA00022448"/>
    </source>
</evidence>
<dbReference type="InterPro" id="IPR038072">
    <property type="entry name" value="GspK_central_sf"/>
</dbReference>
<feature type="region of interest" description="Disordered" evidence="10">
    <location>
        <begin position="928"/>
        <end position="947"/>
    </location>
</feature>
<evidence type="ECO:0000256" key="10">
    <source>
        <dbReference type="SAM" id="MobiDB-lite"/>
    </source>
</evidence>
<evidence type="ECO:0000256" key="8">
    <source>
        <dbReference type="ARBA" id="ARBA00022989"/>
    </source>
</evidence>
<evidence type="ECO:0000313" key="14">
    <source>
        <dbReference type="EMBL" id="CAL1125579.1"/>
    </source>
</evidence>
<keyword evidence="6 11" id="KW-0812">Transmembrane</keyword>
<evidence type="ECO:0000256" key="1">
    <source>
        <dbReference type="ARBA" id="ARBA00004533"/>
    </source>
</evidence>
<dbReference type="PANTHER" id="PTHR38831:SF2">
    <property type="entry name" value="TYPE II SECRETION SYSTEM PROTEIN K"/>
    <property type="match status" value="1"/>
</dbReference>
<dbReference type="EMBL" id="CAMXCT030000001">
    <property type="protein sequence ID" value="CAL4759516.1"/>
    <property type="molecule type" value="Genomic_DNA"/>
</dbReference>
<keyword evidence="5" id="KW-0997">Cell inner membrane</keyword>
<dbReference type="InterPro" id="IPR005628">
    <property type="entry name" value="GspK"/>
</dbReference>
<reference evidence="13" key="1">
    <citation type="submission" date="2022-10" db="EMBL/GenBank/DDBJ databases">
        <authorList>
            <person name="Chen Y."/>
            <person name="Dougan E. K."/>
            <person name="Chan C."/>
            <person name="Rhodes N."/>
            <person name="Thang M."/>
        </authorList>
    </citation>
    <scope>NUCLEOTIDE SEQUENCE</scope>
</reference>
<feature type="compositionally biased region" description="Low complexity" evidence="10">
    <location>
        <begin position="392"/>
        <end position="410"/>
    </location>
</feature>
<dbReference type="Proteomes" id="UP001152797">
    <property type="component" value="Unassembled WGS sequence"/>
</dbReference>
<dbReference type="EMBL" id="CAMXCT010000001">
    <property type="protein sequence ID" value="CAI3972204.1"/>
    <property type="molecule type" value="Genomic_DNA"/>
</dbReference>
<sequence>MSSLLRKPNGLQRGVPLCGTSGGCAAPVREPVAPKVQGFTLLEVLLGMVLSIALLSGLWASLNLYTKIFSSGHVEVEQSQLVRGILSKMSLELRAAVPPPKGESTSSSASAEEDPMAALSSSSYETTGISGLRGDAHSIEIDMVQPLVEMPRSIDSIEATTNAMSTPQVPELVSVWYYLAEEDLVTPITDGVGSAEAAGLVRYARAWAGYPGSEDDLAAGEISSSQIRSSLPDSTVESEADALPPGFLSGEEGENLPQLLASEVVQIEFRYYDGEFWASQWDSRSQGGLPLAVEVAIAIPKPAMAGNANEPGASLNSPTEDPLAADMGTELRGVSLFESEGTALASTADQLPWTVSRLLVALPLGGKPAESSASEGDATESGSDTEADTTETGESAASSGTTGSESSTGGVTNVGDAMNSYPPQRKRGLVLVLVLVVVAMLSLAGYAFNELMFSANRASRLGGRQAQATYLVESGVEVLKNDLAITGQRRFGTDDPAVETSLYGGVLVTDEERSGSTGRFSIVTPLVSEEAPEVRFGVANESAKLNLPALVAWDEKQPGVARHALLKLPQMTNEIADSLLDWIDADNDPREFGSEADYYAGLDPPYQPRNGPVEAIEELLLVRDVTRELLLGSDQNHNGVLEPIEVAGSESVVGMSSSSSDATGGPSMAHQGWVGWLTLNSAEANLDPNGEPKLDLNHSDLRALHAGLLKNFDQQVADFVVLYRQFGTTTSTESVMGTPGTIDWTVDPTHTFTTPLDVAGTRVSAMFAGKEEAQVVTSPMGAEKAELDQWLPKWLDFVTVNPAPVIAGRININLAPAEVIAGIPGLEEADVDAIVSRRDSGSASTSESRRHPTWLVSEGVFDLEKMKPLLEYVTCGGNVHRGQVVGHFDDGGYQARVELVVDASVRPPRIVEWRDLRHLGRAYPEGLLNGPLGEGPQTAMRSKKRKRQNTMPKLLAIEWERRQARYVAANVTRGKVTITSAGKVTVSPTDQGQTDTQEELTEPLRLALDGKRPQRGRAIVGVSRAAVDLRELTLPPCPDSELAQMVQHQASRQLTSMGEGSLLDFVPLSDEEGDSRSVLATAIVPDQVNQINRLCEKAGVVPQRLLVRSLAAGSLFISQHADDDKVSLIIDVECDEADLTVVSGQEVRVSRCMRLPSDDDPVPLLAEIRRTLVAVANQTGCGEVQQIYICGTNADHEDLVARLRGVLDVPVDTFDPFEGFNLGGDLSDGPPEHRGQYTALLGMIADEANDASHAVDFLHPRRPPVPPDRRNMFIAGGVAAAAAALYLGWFAWSSFSELNKEIDDLTALSKEQAKLLKEVRNTEEAVKAIEQWQQGDVSWLEELRELSAEFPPARDAMLVRLTLSRAPAGGGTIEMQGQVRDPAIIERMETSLRDEFHEVRSRRVQESDRDRTLAWQFETSMSVVPREKEDYIAVTRAPERPAAGESTSPQPAPEVEHEYEVFGTDTRTQTWWKGGRTMKPREKVLAAVVGVILVGWGGQTLFESMLQAPLDARRAKIQRLKKDISDKDQVVERAKEWTAQLNTWRGQSLPSDIALARSAYQNWLLELVEVSKFERAHVDSGEAVSKPGVYQKLPFSLRARATLPKLTQFLYDFYQANHLHLIQRIGITPVANSDELELSLVIEALVLPMAERKEQLSRQQSERLAGESLDYYDRIIKRDLFGAGGGMYDKADYAYLTAILDVGDIPEVWFTIRTSGEIIKLRNGQNFEFGEFNGVIVEIDTQDVVIDSGNERWLLTLGENLSQATSIPPEF</sequence>
<feature type="region of interest" description="Disordered" evidence="10">
    <location>
        <begin position="366"/>
        <end position="419"/>
    </location>
</feature>
<dbReference type="SUPFAM" id="SSF158544">
    <property type="entry name" value="GspK insert domain-like"/>
    <property type="match status" value="1"/>
</dbReference>
<dbReference type="EMBL" id="CAMXCT020000001">
    <property type="protein sequence ID" value="CAL1125579.1"/>
    <property type="molecule type" value="Genomic_DNA"/>
</dbReference>
<gene>
    <name evidence="13" type="ORF">C1SCF055_LOCUS794</name>
</gene>
<protein>
    <submittedName>
        <fullName evidence="15">General secretion pathway protein K</fullName>
    </submittedName>
</protein>
<dbReference type="PANTHER" id="PTHR38831">
    <property type="entry name" value="TYPE II SECRETION SYSTEM PROTEIN K"/>
    <property type="match status" value="1"/>
</dbReference>
<reference evidence="14" key="2">
    <citation type="submission" date="2024-04" db="EMBL/GenBank/DDBJ databases">
        <authorList>
            <person name="Chen Y."/>
            <person name="Shah S."/>
            <person name="Dougan E. K."/>
            <person name="Thang M."/>
            <person name="Chan C."/>
        </authorList>
    </citation>
    <scope>NUCLEOTIDE SEQUENCE [LARGE SCALE GENOMIC DNA]</scope>
</reference>
<keyword evidence="7" id="KW-0653">Protein transport</keyword>
<comment type="subcellular location">
    <subcellularLocation>
        <location evidence="1">Cell inner membrane</location>
    </subcellularLocation>
</comment>
<dbReference type="GO" id="GO:0005886">
    <property type="term" value="C:plasma membrane"/>
    <property type="evidence" value="ECO:0007669"/>
    <property type="project" value="UniProtKB-SubCell"/>
</dbReference>
<keyword evidence="4" id="KW-1003">Cell membrane</keyword>
<evidence type="ECO:0000256" key="9">
    <source>
        <dbReference type="ARBA" id="ARBA00023136"/>
    </source>
</evidence>
<feature type="region of interest" description="Disordered" evidence="10">
    <location>
        <begin position="304"/>
        <end position="325"/>
    </location>
</feature>
<evidence type="ECO:0000259" key="12">
    <source>
        <dbReference type="Pfam" id="PF21687"/>
    </source>
</evidence>